<accession>A0ABT6WMG1</accession>
<gene>
    <name evidence="1" type="ORF">QLQ12_20155</name>
</gene>
<evidence type="ECO:0000313" key="1">
    <source>
        <dbReference type="EMBL" id="MDI6100931.1"/>
    </source>
</evidence>
<name>A0ABT6WMG1_9ACTN</name>
<evidence type="ECO:0000313" key="2">
    <source>
        <dbReference type="Proteomes" id="UP001241758"/>
    </source>
</evidence>
<comment type="caution">
    <text evidence="1">The sequence shown here is derived from an EMBL/GenBank/DDBJ whole genome shotgun (WGS) entry which is preliminary data.</text>
</comment>
<dbReference type="RefSeq" id="WP_282761757.1">
    <property type="nucleotide sequence ID" value="NZ_JASCTH010000012.1"/>
</dbReference>
<keyword evidence="2" id="KW-1185">Reference proteome</keyword>
<dbReference type="EMBL" id="JASCTH010000012">
    <property type="protein sequence ID" value="MDI6100931.1"/>
    <property type="molecule type" value="Genomic_DNA"/>
</dbReference>
<protein>
    <submittedName>
        <fullName evidence="1">Uncharacterized protein</fullName>
    </submittedName>
</protein>
<organism evidence="1 2">
    <name type="scientific">Actinoplanes sandaracinus</name>
    <dbReference type="NCBI Taxonomy" id="3045177"/>
    <lineage>
        <taxon>Bacteria</taxon>
        <taxon>Bacillati</taxon>
        <taxon>Actinomycetota</taxon>
        <taxon>Actinomycetes</taxon>
        <taxon>Micromonosporales</taxon>
        <taxon>Micromonosporaceae</taxon>
        <taxon>Actinoplanes</taxon>
    </lineage>
</organism>
<reference evidence="1 2" key="1">
    <citation type="submission" date="2023-05" db="EMBL/GenBank/DDBJ databases">
        <title>Actinoplanes sp. NEAU-A12 genome sequencing.</title>
        <authorList>
            <person name="Wang Z.-S."/>
        </authorList>
    </citation>
    <scope>NUCLEOTIDE SEQUENCE [LARGE SCALE GENOMIC DNA]</scope>
    <source>
        <strain evidence="1 2">NEAU-A12</strain>
    </source>
</reference>
<sequence length="141" mass="15573">MRETVTYLEKTNRGQLIPADPVRDLALESLARSSPLVVELRSRIGVTGNASRTGPAAGCQPRWCAEGPDVRELDPLEVHQVRRDLDDAARREKSLDPVEAEALTQRDDVERGLVAAARIRLIEQPDGEKAQPAQQAIMLSR</sequence>
<dbReference type="Proteomes" id="UP001241758">
    <property type="component" value="Unassembled WGS sequence"/>
</dbReference>
<proteinExistence type="predicted"/>